<dbReference type="AlphaFoldDB" id="A0A933SGU3"/>
<accession>A0A933SGU3</accession>
<dbReference type="EMBL" id="JACRIW010000061">
    <property type="protein sequence ID" value="MBI5169659.1"/>
    <property type="molecule type" value="Genomic_DNA"/>
</dbReference>
<dbReference type="Gene3D" id="3.30.1360.120">
    <property type="entry name" value="Probable tRNA modification gtpase trme, domain 1"/>
    <property type="match status" value="2"/>
</dbReference>
<dbReference type="GO" id="GO:0016226">
    <property type="term" value="P:iron-sulfur cluster assembly"/>
    <property type="evidence" value="ECO:0007669"/>
    <property type="project" value="TreeGrafter"/>
</dbReference>
<name>A0A933SGU3_UNCEI</name>
<dbReference type="Pfam" id="PF25455">
    <property type="entry name" value="Beta-barrel_CAF17_C"/>
    <property type="match status" value="1"/>
</dbReference>
<dbReference type="InterPro" id="IPR045179">
    <property type="entry name" value="YgfZ/GcvT"/>
</dbReference>
<proteinExistence type="predicted"/>
<keyword evidence="1" id="KW-0809">Transit peptide</keyword>
<comment type="caution">
    <text evidence="3">The sequence shown here is derived from an EMBL/GenBank/DDBJ whole genome shotgun (WGS) entry which is preliminary data.</text>
</comment>
<dbReference type="InterPro" id="IPR017703">
    <property type="entry name" value="YgfZ/GCV_T_CS"/>
</dbReference>
<feature type="domain" description="CAF17 C-terminal" evidence="2">
    <location>
        <begin position="161"/>
        <end position="227"/>
    </location>
</feature>
<dbReference type="PANTHER" id="PTHR22602">
    <property type="entry name" value="TRANSFERASE CAF17, MITOCHONDRIAL-RELATED"/>
    <property type="match status" value="1"/>
</dbReference>
<gene>
    <name evidence="3" type="ORF">HZA61_09240</name>
</gene>
<dbReference type="PANTHER" id="PTHR22602:SF0">
    <property type="entry name" value="TRANSFERASE CAF17, MITOCHONDRIAL-RELATED"/>
    <property type="match status" value="1"/>
</dbReference>
<evidence type="ECO:0000256" key="1">
    <source>
        <dbReference type="ARBA" id="ARBA00022946"/>
    </source>
</evidence>
<protein>
    <recommendedName>
        <fullName evidence="2">CAF17 C-terminal domain-containing protein</fullName>
    </recommendedName>
</protein>
<dbReference type="NCBIfam" id="TIGR03317">
    <property type="entry name" value="ygfZ_signature"/>
    <property type="match status" value="1"/>
</dbReference>
<evidence type="ECO:0000313" key="4">
    <source>
        <dbReference type="Proteomes" id="UP000696931"/>
    </source>
</evidence>
<evidence type="ECO:0000313" key="3">
    <source>
        <dbReference type="EMBL" id="MBI5169659.1"/>
    </source>
</evidence>
<reference evidence="3" key="1">
    <citation type="submission" date="2020-07" db="EMBL/GenBank/DDBJ databases">
        <title>Huge and variable diversity of episymbiotic CPR bacteria and DPANN archaea in groundwater ecosystems.</title>
        <authorList>
            <person name="He C.Y."/>
            <person name="Keren R."/>
            <person name="Whittaker M."/>
            <person name="Farag I.F."/>
            <person name="Doudna J."/>
            <person name="Cate J.H.D."/>
            <person name="Banfield J.F."/>
        </authorList>
    </citation>
    <scope>NUCLEOTIDE SEQUENCE</scope>
    <source>
        <strain evidence="3">NC_groundwater_1813_Pr3_B-0.1um_71_17</strain>
    </source>
</reference>
<organism evidence="3 4">
    <name type="scientific">Eiseniibacteriota bacterium</name>
    <dbReference type="NCBI Taxonomy" id="2212470"/>
    <lineage>
        <taxon>Bacteria</taxon>
        <taxon>Candidatus Eiseniibacteriota</taxon>
    </lineage>
</organism>
<dbReference type="InterPro" id="IPR027266">
    <property type="entry name" value="TrmE/GcvT-like"/>
</dbReference>
<dbReference type="InterPro" id="IPR057460">
    <property type="entry name" value="CAF17_C"/>
</dbReference>
<dbReference type="Proteomes" id="UP000696931">
    <property type="component" value="Unassembled WGS sequence"/>
</dbReference>
<dbReference type="SUPFAM" id="SSF103025">
    <property type="entry name" value="Folate-binding domain"/>
    <property type="match status" value="1"/>
</dbReference>
<evidence type="ECO:0000259" key="2">
    <source>
        <dbReference type="Pfam" id="PF25455"/>
    </source>
</evidence>
<sequence length="241" mass="25979">MRTSLLLTGADTLPLLHRLSTNVIANLTPGHWRATLFCDFRGRLLHRALVVHAAPGEVWLLRDDAEGADLATFIDRYVFREDVKIADHSAQPLPAFTLDTPLPAPPGERARIEAGAPRHGHEIAEHFTPYEVGLAHEVHLSKGCYTGQEALQRLVTYDSARRRLVRITGAGPAPVTHAELVAAGEPAGLVTSAVTEGGGWVGLAAARRDRIESGEALTLADGRAVTIAHVFELTRPQGRPA</sequence>